<protein>
    <submittedName>
        <fullName evidence="1">Uncharacterized protein</fullName>
    </submittedName>
</protein>
<name>A0A1S2VC33_9BACT</name>
<organism evidence="1 2">
    <name type="scientific">Arsenicibacter rosenii</name>
    <dbReference type="NCBI Taxonomy" id="1750698"/>
    <lineage>
        <taxon>Bacteria</taxon>
        <taxon>Pseudomonadati</taxon>
        <taxon>Bacteroidota</taxon>
        <taxon>Cytophagia</taxon>
        <taxon>Cytophagales</taxon>
        <taxon>Spirosomataceae</taxon>
        <taxon>Arsenicibacter</taxon>
    </lineage>
</organism>
<keyword evidence="2" id="KW-1185">Reference proteome</keyword>
<evidence type="ECO:0000313" key="1">
    <source>
        <dbReference type="EMBL" id="OIN55786.1"/>
    </source>
</evidence>
<dbReference type="EMBL" id="MORL01000036">
    <property type="protein sequence ID" value="OIN55786.1"/>
    <property type="molecule type" value="Genomic_DNA"/>
</dbReference>
<evidence type="ECO:0000313" key="2">
    <source>
        <dbReference type="Proteomes" id="UP000181790"/>
    </source>
</evidence>
<gene>
    <name evidence="1" type="ORF">BLX24_28255</name>
</gene>
<reference evidence="1 2" key="1">
    <citation type="submission" date="2016-10" db="EMBL/GenBank/DDBJ databases">
        <title>Arsenicibacter rosenii gen. nov., sp. nov., an efficient arsenic-methylating bacterium isolated from an arsenic-contaminated paddy soil.</title>
        <authorList>
            <person name="Huang K."/>
        </authorList>
    </citation>
    <scope>NUCLEOTIDE SEQUENCE [LARGE SCALE GENOMIC DNA]</scope>
    <source>
        <strain evidence="1 2">SM-1</strain>
    </source>
</reference>
<sequence>MIICDTIINITNNIINDIIINIMAIARTPTATAPKAPSPTVDEKKIEALINKGGSSTLAKQPMANEDEDEIKTVLLRTYESLVQEIDEFLLTIPKRSRPSRNAYIVEAVQQRLQRDKAKRK</sequence>
<comment type="caution">
    <text evidence="1">The sequence shown here is derived from an EMBL/GenBank/DDBJ whole genome shotgun (WGS) entry which is preliminary data.</text>
</comment>
<accession>A0A1S2VC33</accession>
<proteinExistence type="predicted"/>
<dbReference type="Proteomes" id="UP000181790">
    <property type="component" value="Unassembled WGS sequence"/>
</dbReference>
<dbReference type="AlphaFoldDB" id="A0A1S2VC33"/>